<feature type="chain" id="PRO_5043618946" description="Neurotransmitter-gated ion-channel ligand-binding domain-containing protein" evidence="4">
    <location>
        <begin position="20"/>
        <end position="442"/>
    </location>
</feature>
<feature type="signal peptide" evidence="4">
    <location>
        <begin position="1"/>
        <end position="19"/>
    </location>
</feature>
<evidence type="ECO:0000256" key="4">
    <source>
        <dbReference type="SAM" id="SignalP"/>
    </source>
</evidence>
<feature type="transmembrane region" description="Helical" evidence="3">
    <location>
        <begin position="360"/>
        <end position="382"/>
    </location>
</feature>
<comment type="caution">
    <text evidence="6">The sequence shown here is derived from an EMBL/GenBank/DDBJ whole genome shotgun (WGS) entry which is preliminary data.</text>
</comment>
<feature type="transmembrane region" description="Helical" evidence="3">
    <location>
        <begin position="330"/>
        <end position="348"/>
    </location>
</feature>
<dbReference type="InterPro" id="IPR036734">
    <property type="entry name" value="Neur_chan_lig-bd_sf"/>
</dbReference>
<dbReference type="InterPro" id="IPR006201">
    <property type="entry name" value="Neur_channel"/>
</dbReference>
<evidence type="ECO:0000256" key="2">
    <source>
        <dbReference type="ARBA" id="ARBA00023136"/>
    </source>
</evidence>
<evidence type="ECO:0000313" key="6">
    <source>
        <dbReference type="EMBL" id="GMT07552.1"/>
    </source>
</evidence>
<proteinExistence type="predicted"/>
<dbReference type="AlphaFoldDB" id="A0AAV5UKQ2"/>
<gene>
    <name evidence="6" type="ORF">PENTCL1PPCAC_29726</name>
</gene>
<feature type="transmembrane region" description="Helical" evidence="3">
    <location>
        <begin position="412"/>
        <end position="435"/>
    </location>
</feature>
<dbReference type="PANTHER" id="PTHR18945">
    <property type="entry name" value="NEUROTRANSMITTER GATED ION CHANNEL"/>
    <property type="match status" value="1"/>
</dbReference>
<keyword evidence="3" id="KW-0812">Transmembrane</keyword>
<dbReference type="Gene3D" id="2.70.170.10">
    <property type="entry name" value="Neurotransmitter-gated ion-channel ligand-binding domain"/>
    <property type="match status" value="1"/>
</dbReference>
<evidence type="ECO:0000313" key="7">
    <source>
        <dbReference type="Proteomes" id="UP001432027"/>
    </source>
</evidence>
<accession>A0AAV5UKQ2</accession>
<comment type="subcellular location">
    <subcellularLocation>
        <location evidence="1">Membrane</location>
        <topology evidence="1">Multi-pass membrane protein</topology>
    </subcellularLocation>
</comment>
<feature type="domain" description="Neurotransmitter-gated ion-channel ligand-binding" evidence="5">
    <location>
        <begin position="70"/>
        <end position="229"/>
    </location>
</feature>
<dbReference type="EMBL" id="BTSX01000006">
    <property type="protein sequence ID" value="GMT07552.1"/>
    <property type="molecule type" value="Genomic_DNA"/>
</dbReference>
<dbReference type="Proteomes" id="UP001432027">
    <property type="component" value="Unassembled WGS sequence"/>
</dbReference>
<dbReference type="GO" id="GO:0004888">
    <property type="term" value="F:transmembrane signaling receptor activity"/>
    <property type="evidence" value="ECO:0007669"/>
    <property type="project" value="InterPro"/>
</dbReference>
<evidence type="ECO:0000256" key="3">
    <source>
        <dbReference type="SAM" id="Phobius"/>
    </source>
</evidence>
<dbReference type="InterPro" id="IPR006202">
    <property type="entry name" value="Neur_chan_lig-bd"/>
</dbReference>
<name>A0AAV5UKQ2_9BILA</name>
<evidence type="ECO:0000256" key="1">
    <source>
        <dbReference type="ARBA" id="ARBA00004141"/>
    </source>
</evidence>
<evidence type="ECO:0000259" key="5">
    <source>
        <dbReference type="Pfam" id="PF02931"/>
    </source>
</evidence>
<organism evidence="6 7">
    <name type="scientific">Pristionchus entomophagus</name>
    <dbReference type="NCBI Taxonomy" id="358040"/>
    <lineage>
        <taxon>Eukaryota</taxon>
        <taxon>Metazoa</taxon>
        <taxon>Ecdysozoa</taxon>
        <taxon>Nematoda</taxon>
        <taxon>Chromadorea</taxon>
        <taxon>Rhabditida</taxon>
        <taxon>Rhabditina</taxon>
        <taxon>Diplogasteromorpha</taxon>
        <taxon>Diplogasteroidea</taxon>
        <taxon>Neodiplogasteridae</taxon>
        <taxon>Pristionchus</taxon>
    </lineage>
</organism>
<dbReference type="GO" id="GO:0016020">
    <property type="term" value="C:membrane"/>
    <property type="evidence" value="ECO:0007669"/>
    <property type="project" value="UniProtKB-SubCell"/>
</dbReference>
<dbReference type="InterPro" id="IPR018000">
    <property type="entry name" value="Neurotransmitter_ion_chnl_CS"/>
</dbReference>
<dbReference type="GO" id="GO:0005230">
    <property type="term" value="F:extracellular ligand-gated monoatomic ion channel activity"/>
    <property type="evidence" value="ECO:0007669"/>
    <property type="project" value="InterPro"/>
</dbReference>
<reference evidence="6" key="1">
    <citation type="submission" date="2023-10" db="EMBL/GenBank/DDBJ databases">
        <title>Genome assembly of Pristionchus species.</title>
        <authorList>
            <person name="Yoshida K."/>
            <person name="Sommer R.J."/>
        </authorList>
    </citation>
    <scope>NUCLEOTIDE SEQUENCE</scope>
    <source>
        <strain evidence="6">RS0144</strain>
    </source>
</reference>
<keyword evidence="2 3" id="KW-0472">Membrane</keyword>
<keyword evidence="3" id="KW-1133">Transmembrane helix</keyword>
<keyword evidence="7" id="KW-1185">Reference proteome</keyword>
<feature type="transmembrane region" description="Helical" evidence="3">
    <location>
        <begin position="303"/>
        <end position="323"/>
    </location>
</feature>
<sequence>MSTSLQIICVSLLFGSAMTATDFDLSDVMKLAGLVEVGEETAIRDSKITFEDETKLLYKVAATYKTATNNRQNVPAGEGGYALTMTTSFDIEHVEPLNEDEETMTVHGSVILRWKDPQYTWSPEDYHQVKAISRSFNDYTPSTRPWTPKISFRTADPADKRRAESAEGLSTILTTKYNGEIAMLKKFSVKAPCNFDFRDFPYDTQRCTLILSSQNNVKEVWFKYDGQEKHSVRQLKTEDGSPSPMIGDFVLDFIHVFNALVTNDERPEQIKEPPKVGDRIQFKNTQKVVAIVNLSFNRLSEKYFYLFTLPLISCVLIAQGAIFFDTKKGFFVLGIAFLLLVLQMSLIQQNFPSDADGTPLLVVFHYLAFLHVIVCFVGLVLLTRFFGPREGLVLNGKPAPPTYYVIETAARIVYFIITYLLLFIVCVGSLNFGAWHHWESDD</sequence>
<dbReference type="SUPFAM" id="SSF63712">
    <property type="entry name" value="Nicotinic receptor ligand binding domain-like"/>
    <property type="match status" value="1"/>
</dbReference>
<dbReference type="Pfam" id="PF02931">
    <property type="entry name" value="Neur_chan_LBD"/>
    <property type="match status" value="1"/>
</dbReference>
<protein>
    <recommendedName>
        <fullName evidence="5">Neurotransmitter-gated ion-channel ligand-binding domain-containing protein</fullName>
    </recommendedName>
</protein>
<keyword evidence="4" id="KW-0732">Signal</keyword>
<dbReference type="PROSITE" id="PS00236">
    <property type="entry name" value="NEUROTR_ION_CHANNEL"/>
    <property type="match status" value="1"/>
</dbReference>